<evidence type="ECO:0000256" key="2">
    <source>
        <dbReference type="SAM" id="MobiDB-lite"/>
    </source>
</evidence>
<dbReference type="Gene3D" id="3.30.160.60">
    <property type="entry name" value="Classic Zinc Finger"/>
    <property type="match status" value="1"/>
</dbReference>
<comment type="caution">
    <text evidence="4">The sequence shown here is derived from an EMBL/GenBank/DDBJ whole genome shotgun (WGS) entry which is preliminary data.</text>
</comment>
<evidence type="ECO:0000256" key="1">
    <source>
        <dbReference type="PROSITE-ProRule" id="PRU00042"/>
    </source>
</evidence>
<dbReference type="GO" id="GO:0008270">
    <property type="term" value="F:zinc ion binding"/>
    <property type="evidence" value="ECO:0007669"/>
    <property type="project" value="UniProtKB-KW"/>
</dbReference>
<dbReference type="InterPro" id="IPR013087">
    <property type="entry name" value="Znf_C2H2_type"/>
</dbReference>
<keyword evidence="5" id="KW-1185">Reference proteome</keyword>
<feature type="region of interest" description="Disordered" evidence="2">
    <location>
        <begin position="78"/>
        <end position="110"/>
    </location>
</feature>
<evidence type="ECO:0000313" key="5">
    <source>
        <dbReference type="Proteomes" id="UP001302126"/>
    </source>
</evidence>
<dbReference type="AlphaFoldDB" id="A0AAN7ACD6"/>
<dbReference type="PROSITE" id="PS50157">
    <property type="entry name" value="ZINC_FINGER_C2H2_2"/>
    <property type="match status" value="1"/>
</dbReference>
<proteinExistence type="predicted"/>
<feature type="compositionally biased region" description="Low complexity" evidence="2">
    <location>
        <begin position="181"/>
        <end position="206"/>
    </location>
</feature>
<reference evidence="4" key="2">
    <citation type="submission" date="2023-05" db="EMBL/GenBank/DDBJ databases">
        <authorList>
            <consortium name="Lawrence Berkeley National Laboratory"/>
            <person name="Steindorff A."/>
            <person name="Hensen N."/>
            <person name="Bonometti L."/>
            <person name="Westerberg I."/>
            <person name="Brannstrom I.O."/>
            <person name="Guillou S."/>
            <person name="Cros-Aarteil S."/>
            <person name="Calhoun S."/>
            <person name="Haridas S."/>
            <person name="Kuo A."/>
            <person name="Mondo S."/>
            <person name="Pangilinan J."/>
            <person name="Riley R."/>
            <person name="Labutti K."/>
            <person name="Andreopoulos B."/>
            <person name="Lipzen A."/>
            <person name="Chen C."/>
            <person name="Yanf M."/>
            <person name="Daum C."/>
            <person name="Ng V."/>
            <person name="Clum A."/>
            <person name="Ohm R."/>
            <person name="Martin F."/>
            <person name="Silar P."/>
            <person name="Natvig D."/>
            <person name="Lalanne C."/>
            <person name="Gautier V."/>
            <person name="Ament-Velasquez S.L."/>
            <person name="Kruys A."/>
            <person name="Hutchinson M.I."/>
            <person name="Powell A.J."/>
            <person name="Barry K."/>
            <person name="Miller A.N."/>
            <person name="Grigoriev I.V."/>
            <person name="Debuchy R."/>
            <person name="Gladieux P."/>
            <person name="Thoren M.H."/>
            <person name="Johannesson H."/>
        </authorList>
    </citation>
    <scope>NUCLEOTIDE SEQUENCE</scope>
    <source>
        <strain evidence="4">PSN309</strain>
    </source>
</reference>
<feature type="region of interest" description="Disordered" evidence="2">
    <location>
        <begin position="179"/>
        <end position="284"/>
    </location>
</feature>
<name>A0AAN7ACD6_9PEZI</name>
<dbReference type="Proteomes" id="UP001302126">
    <property type="component" value="Unassembled WGS sequence"/>
</dbReference>
<reference evidence="4" key="1">
    <citation type="journal article" date="2023" name="Mol. Phylogenet. Evol.">
        <title>Genome-scale phylogeny and comparative genomics of the fungal order Sordariales.</title>
        <authorList>
            <person name="Hensen N."/>
            <person name="Bonometti L."/>
            <person name="Westerberg I."/>
            <person name="Brannstrom I.O."/>
            <person name="Guillou S."/>
            <person name="Cros-Aarteil S."/>
            <person name="Calhoun S."/>
            <person name="Haridas S."/>
            <person name="Kuo A."/>
            <person name="Mondo S."/>
            <person name="Pangilinan J."/>
            <person name="Riley R."/>
            <person name="LaButti K."/>
            <person name="Andreopoulos B."/>
            <person name="Lipzen A."/>
            <person name="Chen C."/>
            <person name="Yan M."/>
            <person name="Daum C."/>
            <person name="Ng V."/>
            <person name="Clum A."/>
            <person name="Steindorff A."/>
            <person name="Ohm R.A."/>
            <person name="Martin F."/>
            <person name="Silar P."/>
            <person name="Natvig D.O."/>
            <person name="Lalanne C."/>
            <person name="Gautier V."/>
            <person name="Ament-Velasquez S.L."/>
            <person name="Kruys A."/>
            <person name="Hutchinson M.I."/>
            <person name="Powell A.J."/>
            <person name="Barry K."/>
            <person name="Miller A.N."/>
            <person name="Grigoriev I.V."/>
            <person name="Debuchy R."/>
            <person name="Gladieux P."/>
            <person name="Hiltunen Thoren M."/>
            <person name="Johannesson H."/>
        </authorList>
    </citation>
    <scope>NUCLEOTIDE SEQUENCE</scope>
    <source>
        <strain evidence="4">PSN309</strain>
    </source>
</reference>
<organism evidence="4 5">
    <name type="scientific">Podospora australis</name>
    <dbReference type="NCBI Taxonomy" id="1536484"/>
    <lineage>
        <taxon>Eukaryota</taxon>
        <taxon>Fungi</taxon>
        <taxon>Dikarya</taxon>
        <taxon>Ascomycota</taxon>
        <taxon>Pezizomycotina</taxon>
        <taxon>Sordariomycetes</taxon>
        <taxon>Sordariomycetidae</taxon>
        <taxon>Sordariales</taxon>
        <taxon>Podosporaceae</taxon>
        <taxon>Podospora</taxon>
    </lineage>
</organism>
<keyword evidence="1" id="KW-0862">Zinc</keyword>
<dbReference type="PROSITE" id="PS00028">
    <property type="entry name" value="ZINC_FINGER_C2H2_1"/>
    <property type="match status" value="1"/>
</dbReference>
<feature type="compositionally biased region" description="Polar residues" evidence="2">
    <location>
        <begin position="207"/>
        <end position="226"/>
    </location>
</feature>
<gene>
    <name evidence="4" type="ORF">QBC35DRAFT_478158</name>
</gene>
<feature type="domain" description="C2H2-type" evidence="3">
    <location>
        <begin position="282"/>
        <end position="313"/>
    </location>
</feature>
<keyword evidence="1" id="KW-0863">Zinc-finger</keyword>
<evidence type="ECO:0000313" key="4">
    <source>
        <dbReference type="EMBL" id="KAK4183441.1"/>
    </source>
</evidence>
<protein>
    <recommendedName>
        <fullName evidence="3">C2H2-type domain-containing protein</fullName>
    </recommendedName>
</protein>
<dbReference type="SMART" id="SM00355">
    <property type="entry name" value="ZnF_C2H2"/>
    <property type="match status" value="1"/>
</dbReference>
<accession>A0AAN7ACD6</accession>
<keyword evidence="1" id="KW-0479">Metal-binding</keyword>
<sequence>MSKGAWKSEEKANVVTALTSQVIEFGLKSPSQVEGKTRLDYGWVPSPTCLVVIWKGQKCQHSSPDRAYVLVDAAHSGPTHQSAMPKLQRADPERPTSCPEQSSTTSQHPQNMDYAPYIWKSYYHQNAVLASLWEDEDSEAITAWISPDVPCIDPELLNSSYSPSIQSCNSIIPLGLHGSISQTQSSTPNSCPPSSSSDSPSSDTGSIDFTSSSSVPPGGINNSVAPSTPEDLRDATPKAIVYMSPSPSMPMTSGDVEGQLTDIPQLDQPSGLLPSPSKQPRFPCPVPNCGRAFTSPKDLRRHLDSIQHADPSGGKAFFRCRCGKLSPRKDNHDRHVRKCRHPTQSPFRCRCGHETTSALHHLAHAQQ</sequence>
<feature type="compositionally biased region" description="Polar residues" evidence="2">
    <location>
        <begin position="98"/>
        <end position="110"/>
    </location>
</feature>
<dbReference type="EMBL" id="MU864548">
    <property type="protein sequence ID" value="KAK4183441.1"/>
    <property type="molecule type" value="Genomic_DNA"/>
</dbReference>
<evidence type="ECO:0000259" key="3">
    <source>
        <dbReference type="PROSITE" id="PS50157"/>
    </source>
</evidence>